<dbReference type="EMBL" id="NPEX01000144">
    <property type="protein sequence ID" value="RAI42558.1"/>
    <property type="molecule type" value="Genomic_DNA"/>
</dbReference>
<organism evidence="1 2">
    <name type="scientific">Rhodoplanes roseus</name>
    <dbReference type="NCBI Taxonomy" id="29409"/>
    <lineage>
        <taxon>Bacteria</taxon>
        <taxon>Pseudomonadati</taxon>
        <taxon>Pseudomonadota</taxon>
        <taxon>Alphaproteobacteria</taxon>
        <taxon>Hyphomicrobiales</taxon>
        <taxon>Nitrobacteraceae</taxon>
        <taxon>Rhodoplanes</taxon>
    </lineage>
</organism>
<evidence type="ECO:0000313" key="2">
    <source>
        <dbReference type="Proteomes" id="UP000249130"/>
    </source>
</evidence>
<dbReference type="AlphaFoldDB" id="A0A327L4F0"/>
<protein>
    <submittedName>
        <fullName evidence="1">Uncharacterized protein</fullName>
    </submittedName>
</protein>
<proteinExistence type="predicted"/>
<keyword evidence="2" id="KW-1185">Reference proteome</keyword>
<comment type="caution">
    <text evidence="1">The sequence shown here is derived from an EMBL/GenBank/DDBJ whole genome shotgun (WGS) entry which is preliminary data.</text>
</comment>
<reference evidence="1 2" key="1">
    <citation type="submission" date="2017-07" db="EMBL/GenBank/DDBJ databases">
        <title>Draft Genome Sequences of Select Purple Nonsulfur Bacteria.</title>
        <authorList>
            <person name="Lasarre B."/>
            <person name="Mckinlay J.B."/>
        </authorList>
    </citation>
    <scope>NUCLEOTIDE SEQUENCE [LARGE SCALE GENOMIC DNA]</scope>
    <source>
        <strain evidence="1 2">DSM 5909</strain>
    </source>
</reference>
<name>A0A327L4F0_9BRAD</name>
<dbReference type="OrthoDB" id="8450636at2"/>
<dbReference type="RefSeq" id="WP_111420569.1">
    <property type="nucleotide sequence ID" value="NZ_NPEX01000144.1"/>
</dbReference>
<dbReference type="Proteomes" id="UP000249130">
    <property type="component" value="Unassembled WGS sequence"/>
</dbReference>
<evidence type="ECO:0000313" key="1">
    <source>
        <dbReference type="EMBL" id="RAI42558.1"/>
    </source>
</evidence>
<sequence>MIRALDVIWIRDETIRPPGPKMVVCVEPSLGLFFRINTAPKWQHAVALARTPHHEFLKWDSYLECGEPLELDEYVVDESLRDRGVIGTIDRALVREIVAAIQKARTISPADKERLKAALGVDTDRT</sequence>
<accession>A0A327L4F0</accession>
<gene>
    <name evidence="1" type="ORF">CH341_18935</name>
</gene>